<dbReference type="RefSeq" id="WP_135626988.1">
    <property type="nucleotide sequence ID" value="NZ_RQGU01000086.1"/>
</dbReference>
<dbReference type="AlphaFoldDB" id="A0A5F2C3K8"/>
<accession>A0A5F2C3K8</accession>
<comment type="caution">
    <text evidence="1">The sequence shown here is derived from an EMBL/GenBank/DDBJ whole genome shotgun (WGS) entry which is preliminary data.</text>
</comment>
<evidence type="ECO:0000313" key="1">
    <source>
        <dbReference type="EMBL" id="TGM13264.1"/>
    </source>
</evidence>
<sequence>MIKSPLFFPSGRSVDRCKQDAKALVKSSKKNNSPILLHEALDQIAQANGSSLPWPEAIKQLKKKKKPKVAQIHLLGHALNLLIEKGLIDMNSSEDAKNGYLESELLGKPTVLNWCYIGHGEIRLSVWWNFDKTKHPQHLEGGFKNLVLLDNLKKEERSKYWGKNTAIHSTDNAVEKYHTPEPLAKTARYKEFVGVLCSTWIERKTGKYLQTKDGKGIFGSYIRNKDKEKLVFIPDCSPLGFTLNGKKIF</sequence>
<evidence type="ECO:0000313" key="2">
    <source>
        <dbReference type="EMBL" id="TGM22394.1"/>
    </source>
</evidence>
<reference evidence="2" key="1">
    <citation type="submission" date="2018-10" db="EMBL/GenBank/DDBJ databases">
        <authorList>
            <person name="Vincent A.T."/>
            <person name="Schiettekatte O."/>
            <person name="Bourhy P."/>
            <person name="Veyrier F.J."/>
            <person name="Picardeau M."/>
        </authorList>
    </citation>
    <scope>NUCLEOTIDE SEQUENCE</scope>
    <source>
        <strain evidence="2">201702406</strain>
    </source>
</reference>
<keyword evidence="4" id="KW-1185">Reference proteome</keyword>
<evidence type="ECO:0000313" key="4">
    <source>
        <dbReference type="Proteomes" id="UP000298057"/>
    </source>
</evidence>
<name>A0A5F2C3K8_9LEPT</name>
<gene>
    <name evidence="1" type="ORF">EHQ81_10495</name>
    <name evidence="2" type="ORF">EHQ82_08230</name>
</gene>
<dbReference type="EMBL" id="RQGU01000086">
    <property type="protein sequence ID" value="TGM22394.1"/>
    <property type="molecule type" value="Genomic_DNA"/>
</dbReference>
<dbReference type="EMBL" id="RQGV01000012">
    <property type="protein sequence ID" value="TGM13264.1"/>
    <property type="molecule type" value="Genomic_DNA"/>
</dbReference>
<evidence type="ECO:0000313" key="3">
    <source>
        <dbReference type="Proteomes" id="UP000297832"/>
    </source>
</evidence>
<dbReference type="Proteomes" id="UP000297832">
    <property type="component" value="Unassembled WGS sequence"/>
</dbReference>
<dbReference type="Proteomes" id="UP000298057">
    <property type="component" value="Unassembled WGS sequence"/>
</dbReference>
<reference evidence="3 4" key="2">
    <citation type="journal article" date="2019" name="PLoS Negl. Trop. Dis.">
        <title>Revisiting the worldwide diversity of Leptospira species in the environment.</title>
        <authorList>
            <person name="Vincent A.T."/>
            <person name="Schiettekatte O."/>
            <person name="Bourhy P."/>
            <person name="Veyrier F.J."/>
            <person name="Picardeau M."/>
        </authorList>
    </citation>
    <scope>NUCLEOTIDE SEQUENCE [LARGE SCALE GENOMIC DNA]</scope>
    <source>
        <strain evidence="1 3">201702405</strain>
        <strain evidence="4">201702406</strain>
    </source>
</reference>
<protein>
    <submittedName>
        <fullName evidence="1">Uncharacterized protein</fullName>
    </submittedName>
</protein>
<organism evidence="1 3">
    <name type="scientific">Leptospira selangorensis</name>
    <dbReference type="NCBI Taxonomy" id="2484982"/>
    <lineage>
        <taxon>Bacteria</taxon>
        <taxon>Pseudomonadati</taxon>
        <taxon>Spirochaetota</taxon>
        <taxon>Spirochaetia</taxon>
        <taxon>Leptospirales</taxon>
        <taxon>Leptospiraceae</taxon>
        <taxon>Leptospira</taxon>
    </lineage>
</organism>
<proteinExistence type="predicted"/>